<dbReference type="EMBL" id="HBGE01046098">
    <property type="protein sequence ID" value="CAD9142783.1"/>
    <property type="molecule type" value="Transcribed_RNA"/>
</dbReference>
<accession>A0A7S1QM16</accession>
<reference evidence="1" key="1">
    <citation type="submission" date="2021-01" db="EMBL/GenBank/DDBJ databases">
        <authorList>
            <person name="Corre E."/>
            <person name="Pelletier E."/>
            <person name="Niang G."/>
            <person name="Scheremetjew M."/>
            <person name="Finn R."/>
            <person name="Kale V."/>
            <person name="Holt S."/>
            <person name="Cochrane G."/>
            <person name="Meng A."/>
            <person name="Brown T."/>
            <person name="Cohen L."/>
        </authorList>
    </citation>
    <scope>NUCLEOTIDE SEQUENCE</scope>
    <source>
        <strain evidence="1">OF101</strain>
    </source>
</reference>
<name>A0A7S1QM16_ALECA</name>
<sequence>MAGDGKMLLLCVTVDRGLGIESTLSVARGSTVLQVKQLLAESDPTGNTKVDEFDLGASPLSPGQRVVPFPDAFVLTEAHSALDLCLPAPNAVAETAPPGLPEDAAGPRWAVVGGSDKGGIVAREGRDLKSAPLGARLSTGSCIEEITLEGERLHYRRLTGSGPESGWVSISLGGRDLVVREGAEGTRANAKGTEDPAERCRLQIEAICACYADVVAATRSIGEEQQRSQKEGRAAQLDELLRKLSPQLAQCGVARSGAAPAAAPERLVAKLQEACMRLEEHVGKQAAQDTISKYAAQPELAPDGSEMYTRDYLGVARGACQRCRCCSWYRWAWDMSNYRNMRCRACDCPNTEHKSLDEDTGEMPGYYPGIDDEEAEKLEDMRFRVEQTMTWN</sequence>
<protein>
    <submittedName>
        <fullName evidence="1">Uncharacterized protein</fullName>
    </submittedName>
</protein>
<evidence type="ECO:0000313" key="1">
    <source>
        <dbReference type="EMBL" id="CAD9142783.1"/>
    </source>
</evidence>
<proteinExistence type="predicted"/>
<organism evidence="1">
    <name type="scientific">Alexandrium catenella</name>
    <name type="common">Red tide dinoflagellate</name>
    <name type="synonym">Gonyaulax catenella</name>
    <dbReference type="NCBI Taxonomy" id="2925"/>
    <lineage>
        <taxon>Eukaryota</taxon>
        <taxon>Sar</taxon>
        <taxon>Alveolata</taxon>
        <taxon>Dinophyceae</taxon>
        <taxon>Gonyaulacales</taxon>
        <taxon>Pyrocystaceae</taxon>
        <taxon>Alexandrium</taxon>
    </lineage>
</organism>
<dbReference type="AlphaFoldDB" id="A0A7S1QM16"/>
<gene>
    <name evidence="1" type="ORF">ACAT0790_LOCUS27809</name>
</gene>